<evidence type="ECO:0000313" key="3">
    <source>
        <dbReference type="Proteomes" id="UP000030023"/>
    </source>
</evidence>
<evidence type="ECO:0000256" key="1">
    <source>
        <dbReference type="SAM" id="MobiDB-lite"/>
    </source>
</evidence>
<gene>
    <name evidence="2" type="ORF">Q757_06960</name>
</gene>
<reference evidence="2 3" key="1">
    <citation type="journal article" date="2014" name="Antonie Van Leeuwenhoek">
        <title>Oenococcus alcoholitolerans sp. nov., a lactic acid bacteria isolated from cachaca and ethanol fermentation processes.</title>
        <authorList>
            <person name="Badotti F."/>
            <person name="Moreira A.P."/>
            <person name="Tonon L.A."/>
            <person name="de Lucena B.T."/>
            <person name="Gomes Fde C."/>
            <person name="Kruger R."/>
            <person name="Thompson C.C."/>
            <person name="de Morais M.A.Jr."/>
            <person name="Rosa C.A."/>
            <person name="Thompson F.L."/>
        </authorList>
    </citation>
    <scope>NUCLEOTIDE SEQUENCE [LARGE SCALE GENOMIC DNA]</scope>
    <source>
        <strain evidence="2 3">UFRJ-M7.2.18</strain>
    </source>
</reference>
<keyword evidence="3" id="KW-1185">Reference proteome</keyword>
<feature type="compositionally biased region" description="Basic and acidic residues" evidence="1">
    <location>
        <begin position="12"/>
        <end position="23"/>
    </location>
</feature>
<sequence length="35" mass="3871">MEVGNTVQSDLTAEKAEINEKSKRSGKKRSLLPLL</sequence>
<feature type="compositionally biased region" description="Basic residues" evidence="1">
    <location>
        <begin position="24"/>
        <end position="35"/>
    </location>
</feature>
<evidence type="ECO:0000313" key="2">
    <source>
        <dbReference type="EMBL" id="KGO29298.1"/>
    </source>
</evidence>
<proteinExistence type="predicted"/>
<organism evidence="2 3">
    <name type="scientific">Oenococcus alcoholitolerans</name>
    <dbReference type="NCBI Taxonomy" id="931074"/>
    <lineage>
        <taxon>Bacteria</taxon>
        <taxon>Bacillati</taxon>
        <taxon>Bacillota</taxon>
        <taxon>Bacilli</taxon>
        <taxon>Lactobacillales</taxon>
        <taxon>Lactobacillaceae</taxon>
        <taxon>Oenococcus</taxon>
    </lineage>
</organism>
<accession>A0ABR4XQD3</accession>
<comment type="caution">
    <text evidence="2">The sequence shown here is derived from an EMBL/GenBank/DDBJ whole genome shotgun (WGS) entry which is preliminary data.</text>
</comment>
<feature type="region of interest" description="Disordered" evidence="1">
    <location>
        <begin position="1"/>
        <end position="35"/>
    </location>
</feature>
<name>A0ABR4XQD3_9LACO</name>
<dbReference type="EMBL" id="AXCV01000343">
    <property type="protein sequence ID" value="KGO29298.1"/>
    <property type="molecule type" value="Genomic_DNA"/>
</dbReference>
<feature type="compositionally biased region" description="Polar residues" evidence="1">
    <location>
        <begin position="1"/>
        <end position="11"/>
    </location>
</feature>
<protein>
    <submittedName>
        <fullName evidence="2">Uncharacterized protein</fullName>
    </submittedName>
</protein>
<dbReference type="Proteomes" id="UP000030023">
    <property type="component" value="Unassembled WGS sequence"/>
</dbReference>